<evidence type="ECO:0000256" key="1">
    <source>
        <dbReference type="ARBA" id="ARBA00008791"/>
    </source>
</evidence>
<dbReference type="Pfam" id="PF00582">
    <property type="entry name" value="Usp"/>
    <property type="match status" value="1"/>
</dbReference>
<dbReference type="Proteomes" id="UP001254488">
    <property type="component" value="Unassembled WGS sequence"/>
</dbReference>
<gene>
    <name evidence="3" type="ORF">RM538_09100</name>
</gene>
<dbReference type="PANTHER" id="PTHR46268">
    <property type="entry name" value="STRESS RESPONSE PROTEIN NHAX"/>
    <property type="match status" value="1"/>
</dbReference>
<name>A0ABU2YDA8_9FLAO</name>
<feature type="domain" description="UspA" evidence="2">
    <location>
        <begin position="1"/>
        <end position="146"/>
    </location>
</feature>
<comment type="similarity">
    <text evidence="1">Belongs to the universal stress protein A family.</text>
</comment>
<dbReference type="SUPFAM" id="SSF52402">
    <property type="entry name" value="Adenine nucleotide alpha hydrolases-like"/>
    <property type="match status" value="2"/>
</dbReference>
<dbReference type="InterPro" id="IPR014729">
    <property type="entry name" value="Rossmann-like_a/b/a_fold"/>
</dbReference>
<proteinExistence type="inferred from homology"/>
<dbReference type="InterPro" id="IPR006015">
    <property type="entry name" value="Universal_stress_UspA"/>
</dbReference>
<dbReference type="RefSeq" id="WP_311333115.1">
    <property type="nucleotide sequence ID" value="NZ_JAVRHZ010000005.1"/>
</dbReference>
<dbReference type="InterPro" id="IPR006016">
    <property type="entry name" value="UspA"/>
</dbReference>
<evidence type="ECO:0000313" key="4">
    <source>
        <dbReference type="Proteomes" id="UP001254488"/>
    </source>
</evidence>
<accession>A0ABU2YDA8</accession>
<dbReference type="Gene3D" id="3.40.50.620">
    <property type="entry name" value="HUPs"/>
    <property type="match status" value="2"/>
</dbReference>
<dbReference type="PANTHER" id="PTHR46268:SF6">
    <property type="entry name" value="UNIVERSAL STRESS PROTEIN UP12"/>
    <property type="match status" value="1"/>
</dbReference>
<sequence>MRTIIIPTDFSETAENAIRYAVELFKYEKSTFIIMNAFADEVYKNTVEMDRDFFEEYKQKSEEGTKKALQKVIAEILEVSPNPKHTYEYVASFGSLVDEVNYLANKHNADIIVMGTKGKSNKDDVAFGSQTLQVIKYVSCPVLVVPVGFHGYPLENILFPTDYMLPFKRRELELINTLVKRFFTMVHFLHISNVKKLTHRQKDNKSFTSCCFEDVKTSYIIAPGEDITAVVNKSLKDNSIDMLVMVNHRHSYLENILYRSTIEKIGLEIEIPFLVLQNLPR</sequence>
<keyword evidence="4" id="KW-1185">Reference proteome</keyword>
<reference evidence="3 4" key="1">
    <citation type="submission" date="2023-09" db="EMBL/GenBank/DDBJ databases">
        <authorList>
            <person name="Rey-Velasco X."/>
        </authorList>
    </citation>
    <scope>NUCLEOTIDE SEQUENCE [LARGE SCALE GENOMIC DNA]</scope>
    <source>
        <strain evidence="3 4">W242</strain>
    </source>
</reference>
<organism evidence="3 4">
    <name type="scientific">Patiriisocius hiemis</name>
    <dbReference type="NCBI Taxonomy" id="3075604"/>
    <lineage>
        <taxon>Bacteria</taxon>
        <taxon>Pseudomonadati</taxon>
        <taxon>Bacteroidota</taxon>
        <taxon>Flavobacteriia</taxon>
        <taxon>Flavobacteriales</taxon>
        <taxon>Flavobacteriaceae</taxon>
        <taxon>Patiriisocius</taxon>
    </lineage>
</organism>
<dbReference type="PRINTS" id="PR01438">
    <property type="entry name" value="UNVRSLSTRESS"/>
</dbReference>
<comment type="caution">
    <text evidence="3">The sequence shown here is derived from an EMBL/GenBank/DDBJ whole genome shotgun (WGS) entry which is preliminary data.</text>
</comment>
<evidence type="ECO:0000259" key="2">
    <source>
        <dbReference type="Pfam" id="PF00582"/>
    </source>
</evidence>
<dbReference type="CDD" id="cd00293">
    <property type="entry name" value="USP-like"/>
    <property type="match status" value="1"/>
</dbReference>
<protein>
    <submittedName>
        <fullName evidence="3">Universal stress protein</fullName>
    </submittedName>
</protein>
<dbReference type="EMBL" id="JAVRHZ010000005">
    <property type="protein sequence ID" value="MDT0556160.1"/>
    <property type="molecule type" value="Genomic_DNA"/>
</dbReference>
<evidence type="ECO:0000313" key="3">
    <source>
        <dbReference type="EMBL" id="MDT0556160.1"/>
    </source>
</evidence>